<reference evidence="1 2" key="1">
    <citation type="submission" date="2016-10" db="EMBL/GenBank/DDBJ databases">
        <authorList>
            <person name="de Groot N.N."/>
        </authorList>
    </citation>
    <scope>NUCLEOTIDE SEQUENCE [LARGE SCALE GENOMIC DNA]</scope>
    <source>
        <strain evidence="1 2">CGMCC 1.9156</strain>
    </source>
</reference>
<proteinExistence type="predicted"/>
<gene>
    <name evidence="1" type="ORF">SAMN05216283_101624</name>
</gene>
<dbReference type="RefSeq" id="WP_093918345.1">
    <property type="nucleotide sequence ID" value="NZ_FONW01000001.1"/>
</dbReference>
<dbReference type="Pfam" id="PF19458">
    <property type="entry name" value="DUF5995"/>
    <property type="match status" value="1"/>
</dbReference>
<accession>A0A1I2C6T4</accession>
<evidence type="ECO:0000313" key="2">
    <source>
        <dbReference type="Proteomes" id="UP000198964"/>
    </source>
</evidence>
<dbReference type="Proteomes" id="UP000198964">
    <property type="component" value="Unassembled WGS sequence"/>
</dbReference>
<sequence>MPAPKPQTIDEVIDLLDHIIRVSEQNNDPAGYFAALYQQVTIQVKEGIANNFFDDSPRMEQLDVLFAQRYLDAWYAWQDGAAVTGSWQQAFAVSHNYWPIVLQHLLLGMNAHINLDLGIAATQIMAGKQLDDLHNDFNRINAILSSLVHEVQNKLSRIWPALKYILKWTGEVDDYLVDFSMQLARDGAWKFATQLHQTPPEQQADFIGQRDQRVATKVVVVLEPGLIANTVLAMVRLTERGTIPQKIKKLKA</sequence>
<dbReference type="EMBL" id="FONW01000001">
    <property type="protein sequence ID" value="SFE64014.1"/>
    <property type="molecule type" value="Genomic_DNA"/>
</dbReference>
<evidence type="ECO:0000313" key="1">
    <source>
        <dbReference type="EMBL" id="SFE64014.1"/>
    </source>
</evidence>
<dbReference type="STRING" id="655355.SAMN05216283_101624"/>
<dbReference type="InterPro" id="IPR046037">
    <property type="entry name" value="DUF5995"/>
</dbReference>
<keyword evidence="2" id="KW-1185">Reference proteome</keyword>
<organism evidence="1 2">
    <name type="scientific">Sunxiuqinia elliptica</name>
    <dbReference type="NCBI Taxonomy" id="655355"/>
    <lineage>
        <taxon>Bacteria</taxon>
        <taxon>Pseudomonadati</taxon>
        <taxon>Bacteroidota</taxon>
        <taxon>Bacteroidia</taxon>
        <taxon>Marinilabiliales</taxon>
        <taxon>Prolixibacteraceae</taxon>
        <taxon>Sunxiuqinia</taxon>
    </lineage>
</organism>
<dbReference type="AlphaFoldDB" id="A0A1I2C6T4"/>
<name>A0A1I2C6T4_9BACT</name>
<protein>
    <submittedName>
        <fullName evidence="1">Uncharacterized protein</fullName>
    </submittedName>
</protein>